<dbReference type="WBParaSite" id="TTAC_0001140001-mRNA-1">
    <property type="protein sequence ID" value="TTAC_0001140001-mRNA-1"/>
    <property type="gene ID" value="TTAC_0001140001"/>
</dbReference>
<evidence type="ECO:0000313" key="3">
    <source>
        <dbReference type="WBParaSite" id="TTAC_0001140001-mRNA-1"/>
    </source>
</evidence>
<keyword evidence="2" id="KW-1185">Reference proteome</keyword>
<evidence type="ECO:0000313" key="1">
    <source>
        <dbReference type="EMBL" id="VDM36363.1"/>
    </source>
</evidence>
<accession>A0A0R3XCX3</accession>
<reference evidence="3" key="1">
    <citation type="submission" date="2017-02" db="UniProtKB">
        <authorList>
            <consortium name="WormBaseParasite"/>
        </authorList>
    </citation>
    <scope>IDENTIFICATION</scope>
</reference>
<dbReference type="Proteomes" id="UP000274429">
    <property type="component" value="Unassembled WGS sequence"/>
</dbReference>
<proteinExistence type="predicted"/>
<evidence type="ECO:0000313" key="2">
    <source>
        <dbReference type="Proteomes" id="UP000274429"/>
    </source>
</evidence>
<sequence length="201" mass="22402">MDAAQFQCMVDQCGALRRDHGDDSRTAQVNQLFQQNNQLLRACDELIDHFSAVATQSAKWNAACQDFVDFTDRQASTISRFNNSSINAIPTEQCLADLKKVQVELDTSVAKRQLVADETQKLTVTLSRAVHSLDSISVLIPAGSTRVYPSHSFRLSVNYRWHDIVMSAVRSLDSMVKETPNVSCHFEKNAGLINLVVIENS</sequence>
<gene>
    <name evidence="1" type="ORF">TTAC_LOCUS11383</name>
</gene>
<dbReference type="STRING" id="6205.A0A0R3XCX3"/>
<dbReference type="AlphaFoldDB" id="A0A0R3XCX3"/>
<protein>
    <submittedName>
        <fullName evidence="3">Helo_like_N domain-containing protein</fullName>
    </submittedName>
</protein>
<organism evidence="3">
    <name type="scientific">Hydatigena taeniaeformis</name>
    <name type="common">Feline tapeworm</name>
    <name type="synonym">Taenia taeniaeformis</name>
    <dbReference type="NCBI Taxonomy" id="6205"/>
    <lineage>
        <taxon>Eukaryota</taxon>
        <taxon>Metazoa</taxon>
        <taxon>Spiralia</taxon>
        <taxon>Lophotrochozoa</taxon>
        <taxon>Platyhelminthes</taxon>
        <taxon>Cestoda</taxon>
        <taxon>Eucestoda</taxon>
        <taxon>Cyclophyllidea</taxon>
        <taxon>Taeniidae</taxon>
        <taxon>Hydatigera</taxon>
    </lineage>
</organism>
<reference evidence="1 2" key="2">
    <citation type="submission" date="2018-11" db="EMBL/GenBank/DDBJ databases">
        <authorList>
            <consortium name="Pathogen Informatics"/>
        </authorList>
    </citation>
    <scope>NUCLEOTIDE SEQUENCE [LARGE SCALE GENOMIC DNA]</scope>
</reference>
<name>A0A0R3XCX3_HYDTA</name>
<dbReference type="EMBL" id="UYWX01023868">
    <property type="protein sequence ID" value="VDM36363.1"/>
    <property type="molecule type" value="Genomic_DNA"/>
</dbReference>